<organism evidence="2">
    <name type="scientific">viral metagenome</name>
    <dbReference type="NCBI Taxonomy" id="1070528"/>
    <lineage>
        <taxon>unclassified sequences</taxon>
        <taxon>metagenomes</taxon>
        <taxon>organismal metagenomes</taxon>
    </lineage>
</organism>
<dbReference type="InterPro" id="IPR016071">
    <property type="entry name" value="Staphylococal_nuclease_OB-fold"/>
</dbReference>
<protein>
    <recommendedName>
        <fullName evidence="1">TNase-like domain-containing protein</fullName>
    </recommendedName>
</protein>
<dbReference type="Pfam" id="PF00565">
    <property type="entry name" value="SNase"/>
    <property type="match status" value="1"/>
</dbReference>
<dbReference type="Gene3D" id="2.40.50.90">
    <property type="match status" value="1"/>
</dbReference>
<dbReference type="InterPro" id="IPR035437">
    <property type="entry name" value="SNase_OB-fold_sf"/>
</dbReference>
<sequence length="194" mass="22416">MNIFVFFILFDSMFALNFIKQKVCACGRFKKCFSPSEKACFTDKKIQKQIDAKYDYLKDVEYKDTVGFVPPILVGKVIKVYDGDTITIASKLSNKDKIIYRFSVRLNGIDAAEIKGKTANEKRLAIEARDRLHELIYGKMIHLKNISTEKYGRILADVYLDELHVNKWMLDNSLAVEYDGGTKHRPIEWDIDSK</sequence>
<evidence type="ECO:0000259" key="1">
    <source>
        <dbReference type="PROSITE" id="PS50830"/>
    </source>
</evidence>
<dbReference type="SMART" id="SM00318">
    <property type="entry name" value="SNc"/>
    <property type="match status" value="1"/>
</dbReference>
<accession>A0A6C0DC43</accession>
<dbReference type="SUPFAM" id="SSF50199">
    <property type="entry name" value="Staphylococcal nuclease"/>
    <property type="match status" value="1"/>
</dbReference>
<feature type="domain" description="TNase-like" evidence="1">
    <location>
        <begin position="71"/>
        <end position="194"/>
    </location>
</feature>
<dbReference type="EMBL" id="MN739577">
    <property type="protein sequence ID" value="QHT13951.1"/>
    <property type="molecule type" value="Genomic_DNA"/>
</dbReference>
<evidence type="ECO:0000313" key="2">
    <source>
        <dbReference type="EMBL" id="QHT13951.1"/>
    </source>
</evidence>
<name>A0A6C0DC43_9ZZZZ</name>
<dbReference type="AlphaFoldDB" id="A0A6C0DC43"/>
<proteinExistence type="predicted"/>
<reference evidence="2" key="1">
    <citation type="journal article" date="2020" name="Nature">
        <title>Giant virus diversity and host interactions through global metagenomics.</title>
        <authorList>
            <person name="Schulz F."/>
            <person name="Roux S."/>
            <person name="Paez-Espino D."/>
            <person name="Jungbluth S."/>
            <person name="Walsh D.A."/>
            <person name="Denef V.J."/>
            <person name="McMahon K.D."/>
            <person name="Konstantinidis K.T."/>
            <person name="Eloe-Fadrosh E.A."/>
            <person name="Kyrpides N.C."/>
            <person name="Woyke T."/>
        </authorList>
    </citation>
    <scope>NUCLEOTIDE SEQUENCE</scope>
    <source>
        <strain evidence="2">GVMAG-M-3300023174-134</strain>
    </source>
</reference>
<dbReference type="PROSITE" id="PS50830">
    <property type="entry name" value="TNASE_3"/>
    <property type="match status" value="1"/>
</dbReference>